<dbReference type="InterPro" id="IPR041931">
    <property type="entry name" value="DNA_pol3_alpha_thumb_dom"/>
</dbReference>
<dbReference type="Proteomes" id="UP000009875">
    <property type="component" value="Unassembled WGS sequence"/>
</dbReference>
<dbReference type="NCBIfam" id="TIGR00594">
    <property type="entry name" value="polc"/>
    <property type="match status" value="1"/>
</dbReference>
<dbReference type="RefSeq" id="WP_003776548.1">
    <property type="nucleotide sequence ID" value="NZ_JH992957.1"/>
</dbReference>
<dbReference type="GO" id="GO:0006260">
    <property type="term" value="P:DNA replication"/>
    <property type="evidence" value="ECO:0007669"/>
    <property type="project" value="UniProtKB-KW"/>
</dbReference>
<organism evidence="13 14">
    <name type="scientific">Alloiococcus otitis ATCC 51267</name>
    <dbReference type="NCBI Taxonomy" id="883081"/>
    <lineage>
        <taxon>Bacteria</taxon>
        <taxon>Bacillati</taxon>
        <taxon>Bacillota</taxon>
        <taxon>Bacilli</taxon>
        <taxon>Lactobacillales</taxon>
        <taxon>Carnobacteriaceae</taxon>
        <taxon>Alloiococcus</taxon>
    </lineage>
</organism>
<dbReference type="SUPFAM" id="SSF50249">
    <property type="entry name" value="Nucleic acid-binding proteins"/>
    <property type="match status" value="1"/>
</dbReference>
<dbReference type="InterPro" id="IPR016195">
    <property type="entry name" value="Pol/histidinol_Pase-like"/>
</dbReference>
<comment type="caution">
    <text evidence="13">The sequence shown here is derived from an EMBL/GenBank/DDBJ whole genome shotgun (WGS) entry which is preliminary data.</text>
</comment>
<evidence type="ECO:0000256" key="4">
    <source>
        <dbReference type="ARBA" id="ARBA00019114"/>
    </source>
</evidence>
<dbReference type="SUPFAM" id="SSF89550">
    <property type="entry name" value="PHP domain-like"/>
    <property type="match status" value="1"/>
</dbReference>
<dbReference type="NCBIfam" id="NF004226">
    <property type="entry name" value="PRK05673.1"/>
    <property type="match status" value="1"/>
</dbReference>
<dbReference type="Pfam" id="PF14579">
    <property type="entry name" value="HHH_6"/>
    <property type="match status" value="1"/>
</dbReference>
<dbReference type="Pfam" id="PF01336">
    <property type="entry name" value="tRNA_anti-codon"/>
    <property type="match status" value="1"/>
</dbReference>
<keyword evidence="14" id="KW-1185">Reference proteome</keyword>
<dbReference type="InterPro" id="IPR004365">
    <property type="entry name" value="NA-bd_OB_tRNA"/>
</dbReference>
<dbReference type="InterPro" id="IPR012340">
    <property type="entry name" value="NA-bd_OB-fold"/>
</dbReference>
<dbReference type="Gene3D" id="3.20.20.140">
    <property type="entry name" value="Metal-dependent hydrolases"/>
    <property type="match status" value="1"/>
</dbReference>
<keyword evidence="8" id="KW-0239">DNA-directed DNA polymerase</keyword>
<dbReference type="InterPro" id="IPR029460">
    <property type="entry name" value="DNAPol_HHH"/>
</dbReference>
<evidence type="ECO:0000313" key="13">
    <source>
        <dbReference type="EMBL" id="EKU94226.1"/>
    </source>
</evidence>
<comment type="subcellular location">
    <subcellularLocation>
        <location evidence="1">Cytoplasm</location>
    </subcellularLocation>
</comment>
<sequence>MTFTHLQVTSAYTLMASTIQLPLLMDRLKELGMEAVALTDHNVMHGAVEFYQEAKKHGIKPIMGLRADLDEGITVTLLAKNKAGYQALLALSTDLQVNKQAIKLDQVRSVAQDLYTIFPSSDPKVKADLLDKQASNLTAMTQNLPHAYLGLVPDQDQKIYQLARTLSESGGLKVLALADVRCLEESQVSTLEILSHIKANQKIQFDTQARENYALRSPQEMESFFNQVGLGQALKNTEDVAQSVDWSLDLGQAKLPAFDLPEGETKDSYLGKLAQKGLQERVPGYGQDYQDRLDKELAVISSMGFSDYFLIVWDLMQFARQEKIETGFGRGSAAASLVSYTLYITGVDPIHYDLLFERFLNKDRFTMPDIDLDFPDNKRQVILDYVYRKYGPDHVAQILTFGTFAAKSSIREIMRTLGYKNEDMKTWSQAIPDTVNISLSKAYDESKDLQKLVQQSHENERIFAMAQDIEGLPRNYSTHAAGVVMSDQPLVQSLPLQVGNGKIPNTQFTMGDVEAVGLLKMDFLSLKNLTILADCLNFSQYEGQGGGISKQDIPIDDPKTLDLFARGDTNGVFQFEKEGIKKVLRQLQPTSFEDIVATNALYRPGPMGQIENYINRKHGQEKIIYPHEDLKDILEVTYGIIVYQEQVMQVATQLAGYSLSEADQLRRTMSKKIQSEMDQGREKFIRGALNKGYSESVAREVYDYIAKFANYGFNRAHAVAYSMLAYHMAYFKAHQPKSFFAAVMKADWGNKAKIYKYAHEVRARKIKLLKPDINQSLGSFTVRQEGIQVGIKMVKGVASPFVNHILEIRKEKGAFTSLRDFCEKIDSQFLNQDPIEALILVGAFDQIGPNRRTMLAGLEATIEFVAKSSGNITLFDTLKPRQEDLEEFSPKDLIQYEEELTGFYFSSHPLSRYDSLRQDLKTSFIADLEEGQSCQVLGQLVQVRKTQTRNQQPMAFVSLADQTGQISLVVFPNVYRQCLPYLKEGEALVVSGKVEVRKGEIQLKVQTMEEANQVQKESKKLYLKFADLNQERDSFSQVQKILAQHPGQKRVIVYDQASQQALQLKAKFNFDGRTDTLTQLQDLLGQDSCILK</sequence>
<evidence type="ECO:0000313" key="14">
    <source>
        <dbReference type="Proteomes" id="UP000009875"/>
    </source>
</evidence>
<dbReference type="SMART" id="SM00481">
    <property type="entry name" value="POLIIIAc"/>
    <property type="match status" value="1"/>
</dbReference>
<dbReference type="PANTHER" id="PTHR32294:SF0">
    <property type="entry name" value="DNA POLYMERASE III SUBUNIT ALPHA"/>
    <property type="match status" value="1"/>
</dbReference>
<keyword evidence="5" id="KW-0808">Transferase</keyword>
<evidence type="ECO:0000256" key="1">
    <source>
        <dbReference type="ARBA" id="ARBA00004496"/>
    </source>
</evidence>
<dbReference type="AlphaFoldDB" id="K9EEC0"/>
<comment type="similarity">
    <text evidence="2">Belongs to the DNA polymerase type-C family. DnaE subfamily.</text>
</comment>
<evidence type="ECO:0000256" key="3">
    <source>
        <dbReference type="ARBA" id="ARBA00012417"/>
    </source>
</evidence>
<dbReference type="HOGENOM" id="CLU_001600_0_1_9"/>
<dbReference type="CDD" id="cd04485">
    <property type="entry name" value="DnaE_OBF"/>
    <property type="match status" value="1"/>
</dbReference>
<keyword evidence="7" id="KW-0235">DNA replication</keyword>
<dbReference type="eggNOG" id="COG0587">
    <property type="taxonomic scope" value="Bacteria"/>
</dbReference>
<evidence type="ECO:0000256" key="7">
    <source>
        <dbReference type="ARBA" id="ARBA00022705"/>
    </source>
</evidence>
<dbReference type="Gene3D" id="2.40.50.140">
    <property type="entry name" value="Nucleic acid-binding proteins"/>
    <property type="match status" value="1"/>
</dbReference>
<evidence type="ECO:0000256" key="6">
    <source>
        <dbReference type="ARBA" id="ARBA00022695"/>
    </source>
</evidence>
<dbReference type="InterPro" id="IPR004013">
    <property type="entry name" value="PHP_dom"/>
</dbReference>
<dbReference type="InterPro" id="IPR011708">
    <property type="entry name" value="DNA_pol3_alpha_NTPase_dom"/>
</dbReference>
<dbReference type="EC" id="2.7.7.7" evidence="3"/>
<dbReference type="GO" id="GO:0005737">
    <property type="term" value="C:cytoplasm"/>
    <property type="evidence" value="ECO:0007669"/>
    <property type="project" value="UniProtKB-SubCell"/>
</dbReference>
<dbReference type="PATRIC" id="fig|883081.3.peg.259"/>
<evidence type="ECO:0000256" key="8">
    <source>
        <dbReference type="ARBA" id="ARBA00022932"/>
    </source>
</evidence>
<comment type="function">
    <text evidence="9">DNA polymerase III is a complex, multichain enzyme responsible for most of the replicative synthesis in bacteria. This DNA polymerase also exhibits 3' to 5' exonuclease activity. The alpha chain is the DNA polymerase.</text>
</comment>
<dbReference type="GO" id="GO:0003887">
    <property type="term" value="F:DNA-directed DNA polymerase activity"/>
    <property type="evidence" value="ECO:0007669"/>
    <property type="project" value="UniProtKB-KW"/>
</dbReference>
<dbReference type="PANTHER" id="PTHR32294">
    <property type="entry name" value="DNA POLYMERASE III SUBUNIT ALPHA"/>
    <property type="match status" value="1"/>
</dbReference>
<gene>
    <name evidence="13" type="ORF">HMPREF9698_00258</name>
</gene>
<dbReference type="Pfam" id="PF07733">
    <property type="entry name" value="DNA_pol3_alpha"/>
    <property type="match status" value="1"/>
</dbReference>
<dbReference type="Gene3D" id="1.10.10.1600">
    <property type="entry name" value="Bacterial DNA polymerase III alpha subunit, thumb domain"/>
    <property type="match status" value="1"/>
</dbReference>
<dbReference type="OrthoDB" id="9803237at2"/>
<dbReference type="Pfam" id="PF17657">
    <property type="entry name" value="DNA_pol3_finger"/>
    <property type="match status" value="1"/>
</dbReference>
<dbReference type="InterPro" id="IPR003141">
    <property type="entry name" value="Pol/His_phosphatase_N"/>
</dbReference>
<dbReference type="GO" id="GO:0003676">
    <property type="term" value="F:nucleic acid binding"/>
    <property type="evidence" value="ECO:0007669"/>
    <property type="project" value="InterPro"/>
</dbReference>
<reference evidence="13 14" key="1">
    <citation type="submission" date="2012-09" db="EMBL/GenBank/DDBJ databases">
        <title>The Genome Sequence of Alloiococcus otitis ATCC 51267.</title>
        <authorList>
            <consortium name="The Broad Institute Genome Sequencing Platform"/>
            <person name="Earl A."/>
            <person name="Ward D."/>
            <person name="Feldgarden M."/>
            <person name="Gevers D."/>
            <person name="Huys G."/>
            <person name="Walker B."/>
            <person name="Young S.K."/>
            <person name="Zeng Q."/>
            <person name="Gargeya S."/>
            <person name="Fitzgerald M."/>
            <person name="Haas B."/>
            <person name="Abouelleil A."/>
            <person name="Alvarado L."/>
            <person name="Arachchi H.M."/>
            <person name="Berlin A.M."/>
            <person name="Chapman S.B."/>
            <person name="Goldberg J."/>
            <person name="Griggs A."/>
            <person name="Gujja S."/>
            <person name="Hansen M."/>
            <person name="Howarth C."/>
            <person name="Imamovic A."/>
            <person name="Larimer J."/>
            <person name="McCowen C."/>
            <person name="Montmayeur A."/>
            <person name="Murphy C."/>
            <person name="Neiman D."/>
            <person name="Pearson M."/>
            <person name="Priest M."/>
            <person name="Roberts A."/>
            <person name="Saif S."/>
            <person name="Shea T."/>
            <person name="Sisk P."/>
            <person name="Sykes S."/>
            <person name="Wortman J."/>
            <person name="Nusbaum C."/>
            <person name="Birren B."/>
        </authorList>
    </citation>
    <scope>NUCLEOTIDE SEQUENCE [LARGE SCALE GENOMIC DNA]</scope>
    <source>
        <strain evidence="13 14">ATCC 51267</strain>
    </source>
</reference>
<comment type="catalytic activity">
    <reaction evidence="11">
        <text>DNA(n) + a 2'-deoxyribonucleoside 5'-triphosphate = DNA(n+1) + diphosphate</text>
        <dbReference type="Rhea" id="RHEA:22508"/>
        <dbReference type="Rhea" id="RHEA-COMP:17339"/>
        <dbReference type="Rhea" id="RHEA-COMP:17340"/>
        <dbReference type="ChEBI" id="CHEBI:33019"/>
        <dbReference type="ChEBI" id="CHEBI:61560"/>
        <dbReference type="ChEBI" id="CHEBI:173112"/>
        <dbReference type="EC" id="2.7.7.7"/>
    </reaction>
</comment>
<dbReference type="GO" id="GO:0008408">
    <property type="term" value="F:3'-5' exonuclease activity"/>
    <property type="evidence" value="ECO:0007669"/>
    <property type="project" value="InterPro"/>
</dbReference>
<dbReference type="InterPro" id="IPR040982">
    <property type="entry name" value="DNA_pol3_finger"/>
</dbReference>
<name>K9EEC0_9LACT</name>
<evidence type="ECO:0000256" key="9">
    <source>
        <dbReference type="ARBA" id="ARBA00025611"/>
    </source>
</evidence>
<dbReference type="Gene3D" id="1.10.150.870">
    <property type="match status" value="1"/>
</dbReference>
<dbReference type="STRING" id="883081.HMPREF9698_00258"/>
<dbReference type="InterPro" id="IPR004805">
    <property type="entry name" value="DnaE2/DnaE/PolC"/>
</dbReference>
<dbReference type="CDD" id="cd07431">
    <property type="entry name" value="PHP_PolIIIA"/>
    <property type="match status" value="1"/>
</dbReference>
<feature type="domain" description="Polymerase/histidinol phosphatase N-terminal" evidence="12">
    <location>
        <begin position="4"/>
        <end position="71"/>
    </location>
</feature>
<evidence type="ECO:0000256" key="10">
    <source>
        <dbReference type="ARBA" id="ARBA00026073"/>
    </source>
</evidence>
<evidence type="ECO:0000256" key="5">
    <source>
        <dbReference type="ARBA" id="ARBA00022679"/>
    </source>
</evidence>
<protein>
    <recommendedName>
        <fullName evidence="4">DNA polymerase III subunit alpha</fullName>
        <ecNumber evidence="3">2.7.7.7</ecNumber>
    </recommendedName>
</protein>
<dbReference type="EMBL" id="AGXA01000004">
    <property type="protein sequence ID" value="EKU94226.1"/>
    <property type="molecule type" value="Genomic_DNA"/>
</dbReference>
<evidence type="ECO:0000256" key="11">
    <source>
        <dbReference type="ARBA" id="ARBA00049244"/>
    </source>
</evidence>
<proteinExistence type="inferred from homology"/>
<evidence type="ECO:0000259" key="12">
    <source>
        <dbReference type="SMART" id="SM00481"/>
    </source>
</evidence>
<accession>K9EEC0</accession>
<dbReference type="Pfam" id="PF02811">
    <property type="entry name" value="PHP"/>
    <property type="match status" value="1"/>
</dbReference>
<comment type="subunit">
    <text evidence="10">DNA polymerase III contains a core (composed of alpha, epsilon and theta chains) that associates with a tau subunit. This core dimerizes to form the POLIII' complex. PolIII' associates with the gamma complex (composed of gamma, delta, delta', psi and chi chains) and with the beta chain to form the complete DNA polymerase III complex.</text>
</comment>
<keyword evidence="6" id="KW-0548">Nucleotidyltransferase</keyword>
<evidence type="ECO:0000256" key="2">
    <source>
        <dbReference type="ARBA" id="ARBA00009496"/>
    </source>
</evidence>